<feature type="transmembrane region" description="Helical" evidence="2">
    <location>
        <begin position="137"/>
        <end position="156"/>
    </location>
</feature>
<dbReference type="AlphaFoldDB" id="A0ABD6D0F7"/>
<name>A0ABD6D0F7_9EURY</name>
<evidence type="ECO:0000256" key="2">
    <source>
        <dbReference type="SAM" id="Phobius"/>
    </source>
</evidence>
<dbReference type="Pfam" id="PF25231">
    <property type="entry name" value="DUF7847"/>
    <property type="match status" value="1"/>
</dbReference>
<keyword evidence="2" id="KW-0472">Membrane</keyword>
<reference evidence="4 5" key="1">
    <citation type="journal article" date="2019" name="Int. J. Syst. Evol. Microbiol.">
        <title>The Global Catalogue of Microorganisms (GCM) 10K type strain sequencing project: providing services to taxonomists for standard genome sequencing and annotation.</title>
        <authorList>
            <consortium name="The Broad Institute Genomics Platform"/>
            <consortium name="The Broad Institute Genome Sequencing Center for Infectious Disease"/>
            <person name="Wu L."/>
            <person name="Ma J."/>
        </authorList>
    </citation>
    <scope>NUCLEOTIDE SEQUENCE [LARGE SCALE GENOMIC DNA]</scope>
    <source>
        <strain evidence="4 5">CGMCC 1.10594</strain>
    </source>
</reference>
<accession>A0ABD6D0F7</accession>
<proteinExistence type="predicted"/>
<feature type="transmembrane region" description="Helical" evidence="2">
    <location>
        <begin position="177"/>
        <end position="200"/>
    </location>
</feature>
<evidence type="ECO:0000259" key="3">
    <source>
        <dbReference type="Pfam" id="PF25231"/>
    </source>
</evidence>
<sequence>MALQLGRTCIDGIERVMTRTGGLLLVGLIVIQLLTQALINTAVVDIFPAGPAGELEALLGLTLPIPGAVAGVCFVGVLVLSSAYFVVLSRALARPTAELSTLPSTLVTRRIGRATLSMLVGGLVVGVAVTLGLALILVPGIFLAACFLFVIFAVGVEDRGWIGALKRSWALSRGARLKLAVVVILAGVLGGVVGAVGTVLDLARSPVVAELVSNTLNSILFTVLYGIMASAYLQVREEGPGGREGPVATEPTGHTGVTDG</sequence>
<evidence type="ECO:0000313" key="4">
    <source>
        <dbReference type="EMBL" id="MFD1633756.1"/>
    </source>
</evidence>
<feature type="transmembrane region" description="Helical" evidence="2">
    <location>
        <begin position="114"/>
        <end position="131"/>
    </location>
</feature>
<evidence type="ECO:0000313" key="5">
    <source>
        <dbReference type="Proteomes" id="UP001597075"/>
    </source>
</evidence>
<dbReference type="Proteomes" id="UP001597075">
    <property type="component" value="Unassembled WGS sequence"/>
</dbReference>
<gene>
    <name evidence="4" type="ORF">ACFSBJ_08430</name>
</gene>
<dbReference type="RefSeq" id="WP_256404026.1">
    <property type="nucleotide sequence ID" value="NZ_CP187151.1"/>
</dbReference>
<feature type="region of interest" description="Disordered" evidence="1">
    <location>
        <begin position="238"/>
        <end position="260"/>
    </location>
</feature>
<dbReference type="EMBL" id="JBHUDL010000010">
    <property type="protein sequence ID" value="MFD1633756.1"/>
    <property type="molecule type" value="Genomic_DNA"/>
</dbReference>
<organism evidence="4 5">
    <name type="scientific">Haloplanus ruber</name>
    <dbReference type="NCBI Taxonomy" id="869892"/>
    <lineage>
        <taxon>Archaea</taxon>
        <taxon>Methanobacteriati</taxon>
        <taxon>Methanobacteriota</taxon>
        <taxon>Stenosarchaea group</taxon>
        <taxon>Halobacteria</taxon>
        <taxon>Halobacteriales</taxon>
        <taxon>Haloferacaceae</taxon>
        <taxon>Haloplanus</taxon>
    </lineage>
</organism>
<feature type="transmembrane region" description="Helical" evidence="2">
    <location>
        <begin position="67"/>
        <end position="93"/>
    </location>
</feature>
<feature type="transmembrane region" description="Helical" evidence="2">
    <location>
        <begin position="21"/>
        <end position="47"/>
    </location>
</feature>
<protein>
    <recommendedName>
        <fullName evidence="3">DUF7847 domain-containing protein</fullName>
    </recommendedName>
</protein>
<evidence type="ECO:0000256" key="1">
    <source>
        <dbReference type="SAM" id="MobiDB-lite"/>
    </source>
</evidence>
<comment type="caution">
    <text evidence="4">The sequence shown here is derived from an EMBL/GenBank/DDBJ whole genome shotgun (WGS) entry which is preliminary data.</text>
</comment>
<feature type="transmembrane region" description="Helical" evidence="2">
    <location>
        <begin position="212"/>
        <end position="233"/>
    </location>
</feature>
<keyword evidence="5" id="KW-1185">Reference proteome</keyword>
<keyword evidence="2" id="KW-1133">Transmembrane helix</keyword>
<dbReference type="InterPro" id="IPR057169">
    <property type="entry name" value="DUF7847"/>
</dbReference>
<keyword evidence="2" id="KW-0812">Transmembrane</keyword>
<feature type="domain" description="DUF7847" evidence="3">
    <location>
        <begin position="3"/>
        <end position="234"/>
    </location>
</feature>